<dbReference type="GO" id="GO:0045010">
    <property type="term" value="P:actin nucleation"/>
    <property type="evidence" value="ECO:0007669"/>
    <property type="project" value="InterPro"/>
</dbReference>
<comment type="subcellular location">
    <subcellularLocation>
        <location evidence="3">Cell membrane</location>
        <topology evidence="3">Peripheral membrane protein</topology>
        <orientation evidence="3">Cytoplasmic side</orientation>
    </subcellularLocation>
    <subcellularLocation>
        <location evidence="2">Cytoplasm</location>
        <location evidence="2">Cytoskeleton</location>
    </subcellularLocation>
    <subcellularLocation>
        <location evidence="1">Cytoplasmic vesicle membrane</location>
        <topology evidence="1">Peripheral membrane protein</topology>
        <orientation evidence="1">Cytoplasmic side</orientation>
    </subcellularLocation>
</comment>
<keyword evidence="17" id="KW-1185">Reference proteome</keyword>
<keyword evidence="9" id="KW-0653">Protein transport</keyword>
<dbReference type="GO" id="GO:0051639">
    <property type="term" value="P:actin filament network formation"/>
    <property type="evidence" value="ECO:0007669"/>
    <property type="project" value="TreeGrafter"/>
</dbReference>
<dbReference type="STRING" id="32264.T1K7Z7"/>
<evidence type="ECO:0000256" key="11">
    <source>
        <dbReference type="ARBA" id="ARBA00023203"/>
    </source>
</evidence>
<dbReference type="GO" id="GO:0040038">
    <property type="term" value="P:polar body extrusion after meiotic divisions"/>
    <property type="evidence" value="ECO:0007669"/>
    <property type="project" value="TreeGrafter"/>
</dbReference>
<dbReference type="InterPro" id="IPR011019">
    <property type="entry name" value="KIND_dom"/>
</dbReference>
<dbReference type="Pfam" id="PF16474">
    <property type="entry name" value="KIND"/>
    <property type="match status" value="1"/>
</dbReference>
<feature type="region of interest" description="Disordered" evidence="14">
    <location>
        <begin position="134"/>
        <end position="156"/>
    </location>
</feature>
<organism evidence="16 17">
    <name type="scientific">Tetranychus urticae</name>
    <name type="common">Two-spotted spider mite</name>
    <dbReference type="NCBI Taxonomy" id="32264"/>
    <lineage>
        <taxon>Eukaryota</taxon>
        <taxon>Metazoa</taxon>
        <taxon>Ecdysozoa</taxon>
        <taxon>Arthropoda</taxon>
        <taxon>Chelicerata</taxon>
        <taxon>Arachnida</taxon>
        <taxon>Acari</taxon>
        <taxon>Acariformes</taxon>
        <taxon>Trombidiformes</taxon>
        <taxon>Prostigmata</taxon>
        <taxon>Eleutherengona</taxon>
        <taxon>Raphignathae</taxon>
        <taxon>Tetranychoidea</taxon>
        <taxon>Tetranychidae</taxon>
        <taxon>Tetranychus</taxon>
    </lineage>
</organism>
<evidence type="ECO:0000259" key="15">
    <source>
        <dbReference type="PROSITE" id="PS51377"/>
    </source>
</evidence>
<name>T1K7Z7_TETUR</name>
<feature type="compositionally biased region" description="Low complexity" evidence="14">
    <location>
        <begin position="463"/>
        <end position="484"/>
    </location>
</feature>
<dbReference type="PANTHER" id="PTHR21345:SF3">
    <property type="entry name" value="PROTEIN SPIRE"/>
    <property type="match status" value="1"/>
</dbReference>
<feature type="domain" description="KIND" evidence="15">
    <location>
        <begin position="19"/>
        <end position="206"/>
    </location>
</feature>
<dbReference type="OrthoDB" id="10043757at2759"/>
<dbReference type="InterPro" id="IPR029901">
    <property type="entry name" value="Spire"/>
</dbReference>
<reference evidence="17" key="1">
    <citation type="submission" date="2011-08" db="EMBL/GenBank/DDBJ databases">
        <authorList>
            <person name="Rombauts S."/>
        </authorList>
    </citation>
    <scope>NUCLEOTIDE SEQUENCE</scope>
    <source>
        <strain evidence="17">London</strain>
    </source>
</reference>
<evidence type="ECO:0000256" key="5">
    <source>
        <dbReference type="ARBA" id="ARBA00022448"/>
    </source>
</evidence>
<gene>
    <name evidence="16" type="primary">107361354</name>
</gene>
<evidence type="ECO:0000256" key="3">
    <source>
        <dbReference type="ARBA" id="ARBA00004413"/>
    </source>
</evidence>
<dbReference type="SMART" id="SM00750">
    <property type="entry name" value="KIND"/>
    <property type="match status" value="1"/>
</dbReference>
<dbReference type="GO" id="GO:0048193">
    <property type="term" value="P:Golgi vesicle transport"/>
    <property type="evidence" value="ECO:0007669"/>
    <property type="project" value="TreeGrafter"/>
</dbReference>
<keyword evidence="10" id="KW-0472">Membrane</keyword>
<evidence type="ECO:0000256" key="12">
    <source>
        <dbReference type="ARBA" id="ARBA00023212"/>
    </source>
</evidence>
<keyword evidence="13" id="KW-0968">Cytoplasmic vesicle</keyword>
<sequence length="546" mass="60822">MANALNGSDRNILDSTNCVKLSSILESFNAPINEEQCWALCHQTIKTISTLIDKRPLYLLNGPSNLYINKDGFVHQKSFLESVDHKRLTPSLNKLIASIGATLFLALDYGLESQEERSLDPNLELLIDRLTCSTDDKEDENEDKESNDEGIERDSPEYEFGPLLIDGSNLVEQVFSVCNGRLGGAEEAEIHYRAVCRALVAEAMELSSFLHKITSVTEELKNGAISMSNSGGHHHHSRNRSDCADSSGALISLEGLRLADWARLWMQVIQELRQGVKLKKVSLTEKPSFEFELTPYEMLLDDIRSRRYKLNKVKVNGSSPSRVTKDAHDLILDFIRSRPPLVPASNRKLPPPPVREPSLFEKLLDSIRQQPKLKVIPAESINQRSSPIRLGRVREDNCDSTCNKNNNYEYNNNNNVNNNNIIINNNNNNNNHCNKISSSSSSSISLSISCSSTFTKTTSTTVKTASTKSSTSSSSSSAPITATTGLPSKLSQQQQARSSKQPKYILQEDPESLQGPKKKLVKSNLTLKILLSIDDDDDDIIQIQYK</sequence>
<dbReference type="eggNOG" id="ENOG502QQPN">
    <property type="taxonomic scope" value="Eukaryota"/>
</dbReference>
<keyword evidence="7" id="KW-0963">Cytoplasm</keyword>
<dbReference type="HOGENOM" id="CLU_499070_0_0_1"/>
<feature type="compositionally biased region" description="Acidic residues" evidence="14">
    <location>
        <begin position="136"/>
        <end position="149"/>
    </location>
</feature>
<keyword evidence="12" id="KW-0206">Cytoskeleton</keyword>
<evidence type="ECO:0000313" key="17">
    <source>
        <dbReference type="Proteomes" id="UP000015104"/>
    </source>
</evidence>
<dbReference type="GO" id="GO:0051295">
    <property type="term" value="P:establishment of meiotic spindle localization"/>
    <property type="evidence" value="ECO:0007669"/>
    <property type="project" value="TreeGrafter"/>
</dbReference>
<dbReference type="GO" id="GO:0015031">
    <property type="term" value="P:protein transport"/>
    <property type="evidence" value="ECO:0007669"/>
    <property type="project" value="UniProtKB-KW"/>
</dbReference>
<evidence type="ECO:0000256" key="7">
    <source>
        <dbReference type="ARBA" id="ARBA00022490"/>
    </source>
</evidence>
<evidence type="ECO:0000256" key="2">
    <source>
        <dbReference type="ARBA" id="ARBA00004245"/>
    </source>
</evidence>
<evidence type="ECO:0000256" key="1">
    <source>
        <dbReference type="ARBA" id="ARBA00004180"/>
    </source>
</evidence>
<dbReference type="OMA" id="INEEQCW"/>
<evidence type="ECO:0000256" key="4">
    <source>
        <dbReference type="ARBA" id="ARBA00010956"/>
    </source>
</evidence>
<evidence type="ECO:0000256" key="9">
    <source>
        <dbReference type="ARBA" id="ARBA00022927"/>
    </source>
</evidence>
<dbReference type="GO" id="GO:0030659">
    <property type="term" value="C:cytoplasmic vesicle membrane"/>
    <property type="evidence" value="ECO:0007669"/>
    <property type="project" value="UniProtKB-SubCell"/>
</dbReference>
<evidence type="ECO:0000256" key="10">
    <source>
        <dbReference type="ARBA" id="ARBA00023136"/>
    </source>
</evidence>
<dbReference type="GO" id="GO:0036089">
    <property type="term" value="P:cleavage furrow formation"/>
    <property type="evidence" value="ECO:0007669"/>
    <property type="project" value="TreeGrafter"/>
</dbReference>
<accession>T1K7Z7</accession>
<dbReference type="EMBL" id="CAEY01001815">
    <property type="status" value="NOT_ANNOTATED_CDS"/>
    <property type="molecule type" value="Genomic_DNA"/>
</dbReference>
<keyword evidence="6" id="KW-1003">Cell membrane</keyword>
<dbReference type="PROSITE" id="PS51377">
    <property type="entry name" value="KIND"/>
    <property type="match status" value="1"/>
</dbReference>
<protein>
    <recommendedName>
        <fullName evidence="15">KIND domain-containing protein</fullName>
    </recommendedName>
</protein>
<keyword evidence="5" id="KW-0813">Transport</keyword>
<evidence type="ECO:0000256" key="8">
    <source>
        <dbReference type="ARBA" id="ARBA00022737"/>
    </source>
</evidence>
<feature type="region of interest" description="Disordered" evidence="14">
    <location>
        <begin position="463"/>
        <end position="517"/>
    </location>
</feature>
<evidence type="ECO:0000256" key="6">
    <source>
        <dbReference type="ARBA" id="ARBA00022475"/>
    </source>
</evidence>
<proteinExistence type="inferred from homology"/>
<keyword evidence="8" id="KW-0677">Repeat</keyword>
<dbReference type="KEGG" id="tut:107361354"/>
<dbReference type="GO" id="GO:0030041">
    <property type="term" value="P:actin filament polymerization"/>
    <property type="evidence" value="ECO:0007669"/>
    <property type="project" value="TreeGrafter"/>
</dbReference>
<evidence type="ECO:0000256" key="13">
    <source>
        <dbReference type="ARBA" id="ARBA00023329"/>
    </source>
</evidence>
<dbReference type="Proteomes" id="UP000015104">
    <property type="component" value="Unassembled WGS sequence"/>
</dbReference>
<dbReference type="GO" id="GO:0003779">
    <property type="term" value="F:actin binding"/>
    <property type="evidence" value="ECO:0007669"/>
    <property type="project" value="UniProtKB-KW"/>
</dbReference>
<dbReference type="GO" id="GO:0005856">
    <property type="term" value="C:cytoskeleton"/>
    <property type="evidence" value="ECO:0007669"/>
    <property type="project" value="UniProtKB-SubCell"/>
</dbReference>
<evidence type="ECO:0000313" key="16">
    <source>
        <dbReference type="EnsemblMetazoa" id="tetur06g06160.1"/>
    </source>
</evidence>
<keyword evidence="11" id="KW-0009">Actin-binding</keyword>
<comment type="similarity">
    <text evidence="4">Belongs to the spire family.</text>
</comment>
<dbReference type="GO" id="GO:0008017">
    <property type="term" value="F:microtubule binding"/>
    <property type="evidence" value="ECO:0007669"/>
    <property type="project" value="TreeGrafter"/>
</dbReference>
<dbReference type="GO" id="GO:0005938">
    <property type="term" value="C:cell cortex"/>
    <property type="evidence" value="ECO:0007669"/>
    <property type="project" value="TreeGrafter"/>
</dbReference>
<evidence type="ECO:0000256" key="14">
    <source>
        <dbReference type="SAM" id="MobiDB-lite"/>
    </source>
</evidence>
<dbReference type="Gene3D" id="1.10.510.10">
    <property type="entry name" value="Transferase(Phosphotransferase) domain 1"/>
    <property type="match status" value="1"/>
</dbReference>
<dbReference type="PANTHER" id="PTHR21345">
    <property type="entry name" value="SPIRE"/>
    <property type="match status" value="1"/>
</dbReference>
<dbReference type="EnsemblMetazoa" id="tetur06g06160.1">
    <property type="protein sequence ID" value="tetur06g06160.1"/>
    <property type="gene ID" value="tetur06g06160"/>
</dbReference>
<dbReference type="AlphaFoldDB" id="T1K7Z7"/>
<dbReference type="GO" id="GO:0005886">
    <property type="term" value="C:plasma membrane"/>
    <property type="evidence" value="ECO:0007669"/>
    <property type="project" value="UniProtKB-SubCell"/>
</dbReference>
<reference evidence="16" key="2">
    <citation type="submission" date="2015-06" db="UniProtKB">
        <authorList>
            <consortium name="EnsemblMetazoa"/>
        </authorList>
    </citation>
    <scope>IDENTIFICATION</scope>
</reference>
<feature type="compositionally biased region" description="Polar residues" evidence="14">
    <location>
        <begin position="485"/>
        <end position="501"/>
    </location>
</feature>